<dbReference type="Gene3D" id="2.60.120.200">
    <property type="match status" value="1"/>
</dbReference>
<evidence type="ECO:0000256" key="1">
    <source>
        <dbReference type="ARBA" id="ARBA00004196"/>
    </source>
</evidence>
<feature type="domain" description="SLH" evidence="9">
    <location>
        <begin position="2256"/>
        <end position="2319"/>
    </location>
</feature>
<evidence type="ECO:0000256" key="5">
    <source>
        <dbReference type="RuleBase" id="RU361161"/>
    </source>
</evidence>
<keyword evidence="3 5" id="KW-0378">Hydrolase</keyword>
<dbReference type="Pfam" id="PF00933">
    <property type="entry name" value="Glyco_hydro_3"/>
    <property type="match status" value="1"/>
</dbReference>
<evidence type="ECO:0000259" key="9">
    <source>
        <dbReference type="PROSITE" id="PS51272"/>
    </source>
</evidence>
<dbReference type="InterPro" id="IPR008979">
    <property type="entry name" value="Galactose-bd-like_sf"/>
</dbReference>
<protein>
    <recommendedName>
        <fullName evidence="12">Beta-glucosidase</fullName>
    </recommendedName>
</protein>
<dbReference type="SUPFAM" id="SSF49785">
    <property type="entry name" value="Galactose-binding domain-like"/>
    <property type="match status" value="1"/>
</dbReference>
<comment type="caution">
    <text evidence="10">The sequence shown here is derived from an EMBL/GenBank/DDBJ whole genome shotgun (WGS) entry which is preliminary data.</text>
</comment>
<evidence type="ECO:0000256" key="2">
    <source>
        <dbReference type="ARBA" id="ARBA00005336"/>
    </source>
</evidence>
<dbReference type="Pfam" id="PF00395">
    <property type="entry name" value="SLH"/>
    <property type="match status" value="3"/>
</dbReference>
<keyword evidence="4" id="KW-0119">Carbohydrate metabolism</keyword>
<accession>A0ABM9BJJ9</accession>
<keyword evidence="7" id="KW-0732">Signal</keyword>
<feature type="region of interest" description="Disordered" evidence="6">
    <location>
        <begin position="2074"/>
        <end position="2124"/>
    </location>
</feature>
<keyword evidence="11" id="KW-1185">Reference proteome</keyword>
<dbReference type="CDD" id="cd04080">
    <property type="entry name" value="CBM6_cellulase-like"/>
    <property type="match status" value="1"/>
</dbReference>
<evidence type="ECO:0000256" key="7">
    <source>
        <dbReference type="SAM" id="SignalP"/>
    </source>
</evidence>
<dbReference type="SUPFAM" id="SSF49899">
    <property type="entry name" value="Concanavalin A-like lectins/glucanases"/>
    <property type="match status" value="1"/>
</dbReference>
<dbReference type="NCBIfam" id="TIGR02543">
    <property type="entry name" value="List_Bact_rpt"/>
    <property type="match status" value="1"/>
</dbReference>
<dbReference type="InterPro" id="IPR019800">
    <property type="entry name" value="Glyco_hydro_3_AS"/>
</dbReference>
<dbReference type="Pfam" id="PF09479">
    <property type="entry name" value="Flg_new"/>
    <property type="match status" value="1"/>
</dbReference>
<dbReference type="InterPro" id="IPR005084">
    <property type="entry name" value="CBM6"/>
</dbReference>
<dbReference type="Pfam" id="PF18099">
    <property type="entry name" value="CBM_35_2"/>
    <property type="match status" value="1"/>
</dbReference>
<dbReference type="Proteomes" id="UP000838749">
    <property type="component" value="Unassembled WGS sequence"/>
</dbReference>
<comment type="subcellular location">
    <subcellularLocation>
        <location evidence="1">Cell envelope</location>
    </subcellularLocation>
</comment>
<dbReference type="Gene3D" id="2.60.40.4270">
    <property type="entry name" value="Listeria-Bacteroides repeat domain"/>
    <property type="match status" value="1"/>
</dbReference>
<dbReference type="InterPro" id="IPR013378">
    <property type="entry name" value="InlB-like_B-rpt"/>
</dbReference>
<dbReference type="InterPro" id="IPR013783">
    <property type="entry name" value="Ig-like_fold"/>
</dbReference>
<evidence type="ECO:0000259" key="8">
    <source>
        <dbReference type="PROSITE" id="PS51175"/>
    </source>
</evidence>
<feature type="domain" description="SLH" evidence="9">
    <location>
        <begin position="2195"/>
        <end position="2254"/>
    </location>
</feature>
<dbReference type="PRINTS" id="PR00133">
    <property type="entry name" value="GLHYDRLASE3"/>
</dbReference>
<dbReference type="InterPro" id="IPR041342">
    <property type="entry name" value="CBM35"/>
</dbReference>
<dbReference type="SMART" id="SM01217">
    <property type="entry name" value="Fn3_like"/>
    <property type="match status" value="1"/>
</dbReference>
<evidence type="ECO:0000256" key="4">
    <source>
        <dbReference type="ARBA" id="ARBA00023277"/>
    </source>
</evidence>
<dbReference type="Pfam" id="PF07532">
    <property type="entry name" value="Big_4"/>
    <property type="match status" value="3"/>
</dbReference>
<dbReference type="InterPro" id="IPR011081">
    <property type="entry name" value="Big_4"/>
</dbReference>
<proteinExistence type="inferred from homology"/>
<keyword evidence="5" id="KW-0326">Glycosidase</keyword>
<dbReference type="EMBL" id="CAKMAB010000046">
    <property type="protein sequence ID" value="CAH1059114.1"/>
    <property type="molecule type" value="Genomic_DNA"/>
</dbReference>
<dbReference type="Gene3D" id="3.40.50.1700">
    <property type="entry name" value="Glycoside hydrolase family 3 C-terminal domain"/>
    <property type="match status" value="1"/>
</dbReference>
<comment type="similarity">
    <text evidence="2 5">Belongs to the glycosyl hydrolase 3 family.</text>
</comment>
<dbReference type="InterPro" id="IPR041542">
    <property type="entry name" value="GH43_C2"/>
</dbReference>
<dbReference type="PANTHER" id="PTHR42715:SF10">
    <property type="entry name" value="BETA-GLUCOSIDASE"/>
    <property type="match status" value="1"/>
</dbReference>
<reference evidence="10" key="1">
    <citation type="submission" date="2021-12" db="EMBL/GenBank/DDBJ databases">
        <authorList>
            <person name="Criscuolo A."/>
        </authorList>
    </citation>
    <scope>NUCLEOTIDE SEQUENCE</scope>
    <source>
        <strain evidence="10">CIP111894</strain>
    </source>
</reference>
<dbReference type="Gene3D" id="2.60.120.260">
    <property type="entry name" value="Galactose-binding domain-like"/>
    <property type="match status" value="1"/>
</dbReference>
<gene>
    <name evidence="10" type="ORF">PAECIP111894_05318</name>
</gene>
<feature type="domain" description="CBM6" evidence="8">
    <location>
        <begin position="1250"/>
        <end position="1374"/>
    </location>
</feature>
<dbReference type="Pfam" id="PF14310">
    <property type="entry name" value="Fn3-like"/>
    <property type="match status" value="1"/>
</dbReference>
<evidence type="ECO:0000313" key="10">
    <source>
        <dbReference type="EMBL" id="CAH1059114.1"/>
    </source>
</evidence>
<dbReference type="InterPro" id="IPR017853">
    <property type="entry name" value="GH"/>
</dbReference>
<dbReference type="InterPro" id="IPR013320">
    <property type="entry name" value="ConA-like_dom_sf"/>
</dbReference>
<dbReference type="InterPro" id="IPR050288">
    <property type="entry name" value="Cellulose_deg_GH3"/>
</dbReference>
<feature type="chain" id="PRO_5045352363" description="Beta-glucosidase" evidence="7">
    <location>
        <begin position="33"/>
        <end position="2321"/>
    </location>
</feature>
<dbReference type="PROSITE" id="PS51175">
    <property type="entry name" value="CBM6"/>
    <property type="match status" value="1"/>
</dbReference>
<evidence type="ECO:0000313" key="11">
    <source>
        <dbReference type="Proteomes" id="UP000838749"/>
    </source>
</evidence>
<dbReference type="SUPFAM" id="SSF52279">
    <property type="entry name" value="Beta-D-glucan exohydrolase, C-terminal domain"/>
    <property type="match status" value="1"/>
</dbReference>
<dbReference type="InterPro" id="IPR001119">
    <property type="entry name" value="SLH_dom"/>
</dbReference>
<feature type="domain" description="SLH" evidence="9">
    <location>
        <begin position="2131"/>
        <end position="2194"/>
    </location>
</feature>
<sequence length="2321" mass="252484">MRKNCNRLLKILFCCILITSIITPSTSSPVLAKVLPGLADVSREVAAEGIVLLQNPEYKLAGSQVNENEQVLPIKKSENVSVFGRIQAHYYKSGTGSGGAVRVDYVNGILEGLRNNPSLKLNEDLAKVYADWIKKNPFNNGGGGWAAEPWSQAEMPLTDEIVDAAKAKTDTAVVIIGRTAGEDKDNTDVKGAYKLTDLEVDMLNRVYAKFDRVAIVLNVANVIDMSWAKNYPKAAILYTWQGGMEGGSAVADVLTGDVTPSGKLSDTIAATLEDYPSTAHFGSKTENSYSEDIYVGYRYFETFAPDKVLYPFGYGLSYTNFKITTDNVNAGENEVAVSVTVQNTGKVEGKEVVQIYYGAPQGKLGKPAKELAAFAKTRLLQPGESQSITITYDTKDMASYDDSGITGHDSSYVLETGDYNIYVGNSVSTSEKQGVYSLNALKVVETLQEALAPTKEFDRIKPGQPNENGTFTTVTEKVPTRTTNLDERIKQNLPASIPQTGDKGYTLLDVYNQKVTMDQFIAQLSNNDLGAIILGEGMSSPKVTAGTAAAFGGVTKNLLKFGLPIDSAADGPSGIRMETNAEKATSIPNGTMLACTWNTELNERLFDLLGKEMLLNNIDTLLGPGINIHRSPLNGRNFEYFSEDPLLTGIMAAAQTRGLQKNGTAPTIKHFAANNQETDRHLVNALVSERALREIYLKGYEMAVKSGKARSVMTSYGPVNGTWASSNYDLNTTILRGEWGFDGIVMTDWWAKMSEDQGFYATSNRYDETNGKAMVRAQNDLYMVIPNDYAETHKNRNNSTFNTMTSLANGSLNLGELQRSAKNITSFLMQSPAFARTAKIDYVVNYTPGRDWFRVNTDKSGDPQLSDITVGGKKIKIFNPLKLDYKAFGETTETSSYPEVKATAIAGVDVIIRQADKDRPAAVITASAGGEKRIYKVIFSSEEGLEPIFENPTYAYLKNISIDGKPLEGFAQTRFSYDVGLSNGATLPEVTFETNDGVKATANVDLINKRVTIKCISSDQANSYVIQFGTTPQSDEFDSTNLSNFWTINKETATNTENNKNWSLSTALGNLRIIAERGDFWSDHADLKNYFQQEAFGNWEATVKINMSKSPNQNYNGVGITVSQDNNNYIWVKYEYSSGKIIGMTKETGGTEPVTIGQLSASQLTSIFGEKKELYLRLKKIGNSYSGYVSADGKEYISLGSTTANYANPKFGLLASNGSENLTDPFFVDFDYVRINSDVALAVKKIGKNTKLKVAETEFASITPIITPVSSNDVDGGLCYTNTSKGEAISYKVNVEKEGMYKVTSRIRSSQSDVAQMSFGIYDGDKLLGTFDLTTTKGVWKTFRIPDIQLSAGEHTLRIVFESAGIDLNWLTFQLKQDNVDTSALDADIKAAQKIDISAYTAYKKLKFNAVLDEVKSVLAEPINDEVVAEAIASLKAAITDLSISSMPINIAPRETLKVENGIRIYPYHAPWIYATNTQFRFESGTDAMSYVNSNDLVYFGQVDLTNLVEVRVQYAREGGSSPSFKFYTEADNTGKPVKRATTQGRAYADAYSGGGSFDLGNEFASISFAQKAGAAWGNYGMASTKQTPGNSYIDHYLTAETFLDRTKVTGEQNVYMIFNGLNANLQYVELIYADPIEVTFDQNYLDSPAPTIVTALKGEALSTLPRVPEREGHIFAGWFDNKEGTGNALTVETVMNISTVYYAKWTEDTHAKEIISIVQPQLLSVPFGTSVGELNLPATVEATLGSKKVIHLPVKWDSKDFNGGKAGSYTLAGSFELPEGVLNSTHQTVSITVVVLPEGTKPIQITKIEKLEGKNVEFGTAFDKLELPSSVTVTLDTYEQKDLVVKWSPAGYNGNVEGSYVLNGTMVLEEGMINPNDLKASITIQVMPEVIRVAEIVTVQALENKSVPFGTPFNGLKLPSSIIATLNNGETKAISIDWNSEGYNGDKQGAYILKGALVLVEGVSNPKDLKASITIEVLPEVITIPEITAVQALASKSVAYGTSFDVLELPASVSVTLNTGVNKVVSVQWNKVGYNGNTEGTYTIKGDLILPEGIANPLGLKVQISVMVKPYSGGSGGNGGQPSTPTPTTPAIPSVPSIPGEVVKPGEQQPQPPKTDGKTKTPEQIRQELKNKFKDATLIPRWAESAIAALVERNIIGGRTDGSFDPSGKVNRAEFVAMVVKSFNFSMGENQKHFTDVLKDTWYKNYVEIGTSNQLINGIGNGMFAPNSSISRQDLCVILFNALKKLNVELPQATNHDFPDDASIAGYAKEAVYAFKDLGIVNGGSSGEMDPTASATRAEAAVIINNVLDYYASVTSSKVK</sequence>
<evidence type="ECO:0000256" key="3">
    <source>
        <dbReference type="ARBA" id="ARBA00022801"/>
    </source>
</evidence>
<dbReference type="SUPFAM" id="SSF51445">
    <property type="entry name" value="(Trans)glycosidases"/>
    <property type="match status" value="1"/>
</dbReference>
<dbReference type="PROSITE" id="PS00775">
    <property type="entry name" value="GLYCOSYL_HYDROL_F3"/>
    <property type="match status" value="1"/>
</dbReference>
<dbReference type="InterPro" id="IPR042229">
    <property type="entry name" value="Listeria/Bacterioides_rpt_sf"/>
</dbReference>
<dbReference type="InterPro" id="IPR036881">
    <property type="entry name" value="Glyco_hydro_3_C_sf"/>
</dbReference>
<dbReference type="Gene3D" id="2.60.40.10">
    <property type="entry name" value="Immunoglobulins"/>
    <property type="match status" value="1"/>
</dbReference>
<dbReference type="InterPro" id="IPR001764">
    <property type="entry name" value="Glyco_hydro_3_N"/>
</dbReference>
<evidence type="ECO:0008006" key="12">
    <source>
        <dbReference type="Google" id="ProtNLM"/>
    </source>
</evidence>
<dbReference type="Gene3D" id="3.20.20.300">
    <property type="entry name" value="Glycoside hydrolase, family 3, N-terminal domain"/>
    <property type="match status" value="1"/>
</dbReference>
<dbReference type="InterPro" id="IPR026891">
    <property type="entry name" value="Fn3-like"/>
</dbReference>
<dbReference type="PROSITE" id="PS51272">
    <property type="entry name" value="SLH"/>
    <property type="match status" value="3"/>
</dbReference>
<dbReference type="InterPro" id="IPR036962">
    <property type="entry name" value="Glyco_hydro_3_N_sf"/>
</dbReference>
<name>A0ABM9BJJ9_9BACL</name>
<dbReference type="Pfam" id="PF01915">
    <property type="entry name" value="Glyco_hydro_3_C"/>
    <property type="match status" value="1"/>
</dbReference>
<dbReference type="InterPro" id="IPR002772">
    <property type="entry name" value="Glyco_hydro_3_C"/>
</dbReference>
<evidence type="ECO:0000256" key="6">
    <source>
        <dbReference type="SAM" id="MobiDB-lite"/>
    </source>
</evidence>
<organism evidence="10 11">
    <name type="scientific">Paenibacillus pseudetheri</name>
    <dbReference type="NCBI Taxonomy" id="2897682"/>
    <lineage>
        <taxon>Bacteria</taxon>
        <taxon>Bacillati</taxon>
        <taxon>Bacillota</taxon>
        <taxon>Bacilli</taxon>
        <taxon>Bacillales</taxon>
        <taxon>Paenibacillaceae</taxon>
        <taxon>Paenibacillus</taxon>
    </lineage>
</organism>
<dbReference type="PANTHER" id="PTHR42715">
    <property type="entry name" value="BETA-GLUCOSIDASE"/>
    <property type="match status" value="1"/>
</dbReference>
<dbReference type="Pfam" id="PF17851">
    <property type="entry name" value="GH43_C2"/>
    <property type="match status" value="1"/>
</dbReference>
<feature type="signal peptide" evidence="7">
    <location>
        <begin position="1"/>
        <end position="32"/>
    </location>
</feature>